<evidence type="ECO:0000313" key="2">
    <source>
        <dbReference type="EMBL" id="GKT23834.1"/>
    </source>
</evidence>
<feature type="compositionally biased region" description="Polar residues" evidence="1">
    <location>
        <begin position="326"/>
        <end position="344"/>
    </location>
</feature>
<organism evidence="2 3">
    <name type="scientific">Aduncisulcus paluster</name>
    <dbReference type="NCBI Taxonomy" id="2918883"/>
    <lineage>
        <taxon>Eukaryota</taxon>
        <taxon>Metamonada</taxon>
        <taxon>Carpediemonas-like organisms</taxon>
        <taxon>Aduncisulcus</taxon>
    </lineage>
</organism>
<proteinExistence type="predicted"/>
<dbReference type="EMBL" id="BQXS01012488">
    <property type="protein sequence ID" value="GKT23834.1"/>
    <property type="molecule type" value="Genomic_DNA"/>
</dbReference>
<gene>
    <name evidence="2" type="ORF">ADUPG1_012551</name>
</gene>
<feature type="region of interest" description="Disordered" evidence="1">
    <location>
        <begin position="291"/>
        <end position="365"/>
    </location>
</feature>
<keyword evidence="3" id="KW-1185">Reference proteome</keyword>
<name>A0ABQ5JZT5_9EUKA</name>
<accession>A0ABQ5JZT5</accession>
<protein>
    <submittedName>
        <fullName evidence="2">Uncharacterized protein</fullName>
    </submittedName>
</protein>
<evidence type="ECO:0000313" key="3">
    <source>
        <dbReference type="Proteomes" id="UP001057375"/>
    </source>
</evidence>
<feature type="region of interest" description="Disordered" evidence="1">
    <location>
        <begin position="172"/>
        <end position="198"/>
    </location>
</feature>
<comment type="caution">
    <text evidence="2">The sequence shown here is derived from an EMBL/GenBank/DDBJ whole genome shotgun (WGS) entry which is preliminary data.</text>
</comment>
<dbReference type="Proteomes" id="UP001057375">
    <property type="component" value="Unassembled WGS sequence"/>
</dbReference>
<feature type="region of interest" description="Disordered" evidence="1">
    <location>
        <begin position="240"/>
        <end position="279"/>
    </location>
</feature>
<evidence type="ECO:0000256" key="1">
    <source>
        <dbReference type="SAM" id="MobiDB-lite"/>
    </source>
</evidence>
<reference evidence="2" key="1">
    <citation type="submission" date="2022-03" db="EMBL/GenBank/DDBJ databases">
        <title>Draft genome sequence of Aduncisulcus paluster, a free-living microaerophilic Fornicata.</title>
        <authorList>
            <person name="Yuyama I."/>
            <person name="Kume K."/>
            <person name="Tamura T."/>
            <person name="Inagaki Y."/>
            <person name="Hashimoto T."/>
        </authorList>
    </citation>
    <scope>NUCLEOTIDE SEQUENCE</scope>
    <source>
        <strain evidence="2">NY0171</strain>
    </source>
</reference>
<sequence length="769" mass="86409">MGRGRDDSSFRVQKLLRDMETRTKSMADNLSKLDKLANEASKHMKLSSARTASVSYRFNKNEDLTLHSDTVTRLDVKRNPYVPPTFVKTPLKKPKQHAIFKSKSNGMTYTTSLEEAEIERYRSQDTLARIRSSHLRAPTPVSPGIAAFEKFFPHQEKFSWRAKYRSELGDLVEERKPGSKSSIRLAPNSERVSKEMGSLKGIDGRDLRVGEGKKIPKRDLMRSRLRSISSLDHRVKTDIVSARSKEEQEPLIPHPPTISGRRSSDPFRPGHRSHSSISRGIYETIMQTDDIMSPTGSSQRLGQPEAPPSSEEQSKQAPPRHPHVQISDQRTPSHAQVTDTSLTIGNLGIPDSYSATPPKDAPRPEVDVSKAVRVYKGNGEEIVHSIDTKLIESMTLQDTQKLARTLDEGLRRIKSRKTHSALASVRARPSSAGVQPNRYVSTFDPVRGGLVQMGQFPSRYLPPRSLHTKQQIATINMNRILAQKRQRLSKKAREDRELYGECAEDGNAQPTHIQTCVHSLGQTGKARMVRVIPTPNIHASFKRPASAASSLISVSSADSKLRKAISGATGGEVLTKKELLKRRKERHQRLCFTMVGIVELTCLITELRTVGNVRKEGMKMLEKIKRGEPCDVTNSELRAKGARELDELLVKSKKMLDVKVVDKLREKRKDVETRTSMLHDIDDTLLIPSHERLFETPKRSYLLPTKRDQLIASVMTNAKGRRGVSSSSAVRRRPRSAFARGVRREYESSLYSGTDSRLANILINKTPKF</sequence>